<dbReference type="GeneID" id="30981329"/>
<dbReference type="AlphaFoldDB" id="A0A1E4SRB8"/>
<dbReference type="InterPro" id="IPR038090">
    <property type="entry name" value="Cdt1_C_WH_dom_sf"/>
</dbReference>
<dbReference type="InterPro" id="IPR032054">
    <property type="entry name" value="Cdt1_C"/>
</dbReference>
<evidence type="ECO:0000313" key="4">
    <source>
        <dbReference type="EMBL" id="ODV81987.1"/>
    </source>
</evidence>
<keyword evidence="5" id="KW-1185">Reference proteome</keyword>
<protein>
    <recommendedName>
        <fullName evidence="3">DNA replication factor Cdt1 C-terminal domain-containing protein</fullName>
    </recommendedName>
</protein>
<dbReference type="EMBL" id="KV453909">
    <property type="protein sequence ID" value="ODV81987.1"/>
    <property type="molecule type" value="Genomic_DNA"/>
</dbReference>
<dbReference type="STRING" id="984487.A0A1E4SRB8"/>
<evidence type="ECO:0000313" key="5">
    <source>
        <dbReference type="Proteomes" id="UP000094285"/>
    </source>
</evidence>
<comment type="similarity">
    <text evidence="1">Belongs to the Cdt1 family.</text>
</comment>
<dbReference type="Pfam" id="PF16679">
    <property type="entry name" value="CDT1_C"/>
    <property type="match status" value="1"/>
</dbReference>
<name>A0A1E4SRB8_9ASCO</name>
<sequence length="324" mass="37187">MDKIPNHPTISSSHFMDLHRKFCAIDNTLTLHYTAHNVDPLLVKILDSSATLAQCRIQVLDVEIILLINPEIFSIYKTGSNNYDYTKIFIKFPSNFNQGMIQTRKEAFAKDIENWILQNKDTQTFFPKGIPEILKQKEQKQEVNGRQLPNRITKITRKSSLADLKNDSSKFKFQERIELIEQQKSNGMSLLERIKLKEKLRKEQLERENGSNTPEVQYEKYLVGKFPQIYDMVYHMSNTNRGPGEAVRTFSCQKLCATIVNSHDYPLNKKEVEDAIKLMSKKLGDKFVVLERGGVTVLKVGILSREDDLKVLASDGESISSAKN</sequence>
<organism evidence="4 5">
    <name type="scientific">Suhomyces tanzawaensis NRRL Y-17324</name>
    <dbReference type="NCBI Taxonomy" id="984487"/>
    <lineage>
        <taxon>Eukaryota</taxon>
        <taxon>Fungi</taxon>
        <taxon>Dikarya</taxon>
        <taxon>Ascomycota</taxon>
        <taxon>Saccharomycotina</taxon>
        <taxon>Pichiomycetes</taxon>
        <taxon>Debaryomycetaceae</taxon>
        <taxon>Suhomyces</taxon>
    </lineage>
</organism>
<reference evidence="5" key="1">
    <citation type="submission" date="2016-05" db="EMBL/GenBank/DDBJ databases">
        <title>Comparative genomics of biotechnologically important yeasts.</title>
        <authorList>
            <consortium name="DOE Joint Genome Institute"/>
            <person name="Riley R."/>
            <person name="Haridas S."/>
            <person name="Wolfe K.H."/>
            <person name="Lopes M.R."/>
            <person name="Hittinger C.T."/>
            <person name="Goker M."/>
            <person name="Salamov A."/>
            <person name="Wisecaver J."/>
            <person name="Long T.M."/>
            <person name="Aerts A.L."/>
            <person name="Barry K."/>
            <person name="Choi C."/>
            <person name="Clum A."/>
            <person name="Coughlan A.Y."/>
            <person name="Deshpande S."/>
            <person name="Douglass A.P."/>
            <person name="Hanson S.J."/>
            <person name="Klenk H.-P."/>
            <person name="Labutti K."/>
            <person name="Lapidus A."/>
            <person name="Lindquist E."/>
            <person name="Lipzen A."/>
            <person name="Meier-Kolthoff J.P."/>
            <person name="Ohm R.A."/>
            <person name="Otillar R.P."/>
            <person name="Pangilinan J."/>
            <person name="Peng Y."/>
            <person name="Rokas A."/>
            <person name="Rosa C.A."/>
            <person name="Scheuner C."/>
            <person name="Sibirny A.A."/>
            <person name="Slot J.C."/>
            <person name="Stielow J.B."/>
            <person name="Sun H."/>
            <person name="Kurtzman C.P."/>
            <person name="Blackwell M."/>
            <person name="Grigoriev I.V."/>
            <person name="Jeffries T.W."/>
        </authorList>
    </citation>
    <scope>NUCLEOTIDE SEQUENCE [LARGE SCALE GENOMIC DNA]</scope>
    <source>
        <strain evidence="5">NRRL Y-17324</strain>
    </source>
</reference>
<feature type="domain" description="DNA replication factor Cdt1 C-terminal" evidence="3">
    <location>
        <begin position="189"/>
        <end position="288"/>
    </location>
</feature>
<evidence type="ECO:0000256" key="1">
    <source>
        <dbReference type="ARBA" id="ARBA00008356"/>
    </source>
</evidence>
<keyword evidence="2" id="KW-0131">Cell cycle</keyword>
<dbReference type="Proteomes" id="UP000094285">
    <property type="component" value="Unassembled WGS sequence"/>
</dbReference>
<proteinExistence type="inferred from homology"/>
<dbReference type="OrthoDB" id="3981148at2759"/>
<evidence type="ECO:0000259" key="3">
    <source>
        <dbReference type="Pfam" id="PF16679"/>
    </source>
</evidence>
<evidence type="ECO:0000256" key="2">
    <source>
        <dbReference type="ARBA" id="ARBA00023306"/>
    </source>
</evidence>
<dbReference type="Gene3D" id="1.10.10.1420">
    <property type="entry name" value="DNA replication factor Cdt1, C-terminal WH domain"/>
    <property type="match status" value="1"/>
</dbReference>
<gene>
    <name evidence="4" type="ORF">CANTADRAFT_24691</name>
</gene>
<accession>A0A1E4SRB8</accession>
<dbReference type="RefSeq" id="XP_020067109.1">
    <property type="nucleotide sequence ID" value="XM_020207192.1"/>
</dbReference>